<proteinExistence type="predicted"/>
<name>A0A1M5PEY4_9FIRM</name>
<evidence type="ECO:0000259" key="1">
    <source>
        <dbReference type="Pfam" id="PF13349"/>
    </source>
</evidence>
<dbReference type="RefSeq" id="WP_073183074.1">
    <property type="nucleotide sequence ID" value="NZ_FQXI01000001.1"/>
</dbReference>
<reference evidence="2 3" key="1">
    <citation type="submission" date="2016-11" db="EMBL/GenBank/DDBJ databases">
        <authorList>
            <person name="Jaros S."/>
            <person name="Januszkiewicz K."/>
            <person name="Wedrychowicz H."/>
        </authorList>
    </citation>
    <scope>NUCLEOTIDE SEQUENCE [LARGE SCALE GENOMIC DNA]</scope>
    <source>
        <strain evidence="2 3">DSM 21120</strain>
    </source>
</reference>
<dbReference type="Pfam" id="PF13349">
    <property type="entry name" value="DUF4097"/>
    <property type="match status" value="1"/>
</dbReference>
<evidence type="ECO:0000313" key="3">
    <source>
        <dbReference type="Proteomes" id="UP000184032"/>
    </source>
</evidence>
<keyword evidence="3" id="KW-1185">Reference proteome</keyword>
<organism evidence="2 3">
    <name type="scientific">Anaerosphaera aminiphila DSM 21120</name>
    <dbReference type="NCBI Taxonomy" id="1120995"/>
    <lineage>
        <taxon>Bacteria</taxon>
        <taxon>Bacillati</taxon>
        <taxon>Bacillota</taxon>
        <taxon>Tissierellia</taxon>
        <taxon>Tissierellales</taxon>
        <taxon>Peptoniphilaceae</taxon>
        <taxon>Anaerosphaera</taxon>
    </lineage>
</organism>
<accession>A0A1M5PEY4</accession>
<sequence>MKKSTKIALILVIIGVLVSSISYFGGARTYFNYNFGMRHNMYNSNNYYSGPTEKKDYNYSNLQSIQIDGSVAEVKLIGRNVNTWEVYTVSPMDKNNKISVSESNGNLTVNLKNYSHKLNNRVNNESKITIIGPASGLKNLNIDLGIGAIEIDNITLPKLDFKSSMADIEIKNSNISKSHIKFSMSDMDIKNTKLANMVLDSSMGNVVGENITFSGKNSIHSSMGNVDLKINDPENLLSIVKGSTSQAENQLTVNSSMSSISISKQNQGSVFDYEDEDYDYDNRYDNYDEYNDYYEDYGDDLENKIEHHIENIYNRKYEHYYDNFENDFEYL</sequence>
<dbReference type="OrthoDB" id="9849440at2"/>
<gene>
    <name evidence="2" type="ORF">SAMN02745245_00299</name>
</gene>
<dbReference type="AlphaFoldDB" id="A0A1M5PEY4"/>
<protein>
    <submittedName>
        <fullName evidence="2">Putative adhesin</fullName>
    </submittedName>
</protein>
<feature type="domain" description="DUF4097" evidence="1">
    <location>
        <begin position="60"/>
        <end position="266"/>
    </location>
</feature>
<evidence type="ECO:0000313" key="2">
    <source>
        <dbReference type="EMBL" id="SHH00322.1"/>
    </source>
</evidence>
<dbReference type="InterPro" id="IPR025164">
    <property type="entry name" value="Toastrack_DUF4097"/>
</dbReference>
<dbReference type="Proteomes" id="UP000184032">
    <property type="component" value="Unassembled WGS sequence"/>
</dbReference>
<dbReference type="STRING" id="1120995.SAMN02745245_00299"/>
<dbReference type="EMBL" id="FQXI01000001">
    <property type="protein sequence ID" value="SHH00322.1"/>
    <property type="molecule type" value="Genomic_DNA"/>
</dbReference>